<organism evidence="1 2">
    <name type="scientific">Chrysochromulina tobinii</name>
    <dbReference type="NCBI Taxonomy" id="1460289"/>
    <lineage>
        <taxon>Eukaryota</taxon>
        <taxon>Haptista</taxon>
        <taxon>Haptophyta</taxon>
        <taxon>Prymnesiophyceae</taxon>
        <taxon>Prymnesiales</taxon>
        <taxon>Chrysochromulinaceae</taxon>
        <taxon>Chrysochromulina</taxon>
    </lineage>
</organism>
<evidence type="ECO:0000313" key="1">
    <source>
        <dbReference type="EMBL" id="KOO26380.1"/>
    </source>
</evidence>
<keyword evidence="2" id="KW-1185">Reference proteome</keyword>
<sequence>MKADYQFSSQTTEDNIAGLQTLTALIDAGADPLLEDNEGFNALMRSDVGTAHYYRIEARIKELVEGTPCVLATAKGCTDKEIAFAEKFKSRTAEELDAEITRLSSLLKSTAADSLKPDVRHWLRQRRNVLAQLKDAARVPQLQAALAQAVAAEDYAKAAELKSQLKQLKPEL</sequence>
<accession>A0A0M0JIQ3</accession>
<comment type="caution">
    <text evidence="1">The sequence shown here is derived from an EMBL/GenBank/DDBJ whole genome shotgun (WGS) entry which is preliminary data.</text>
</comment>
<dbReference type="Proteomes" id="UP000037460">
    <property type="component" value="Unassembled WGS sequence"/>
</dbReference>
<protein>
    <submittedName>
        <fullName evidence="1">Uncharacterized protein</fullName>
    </submittedName>
</protein>
<dbReference type="AlphaFoldDB" id="A0A0M0JIQ3"/>
<dbReference type="EMBL" id="JWZX01002860">
    <property type="protein sequence ID" value="KOO26380.1"/>
    <property type="molecule type" value="Genomic_DNA"/>
</dbReference>
<proteinExistence type="predicted"/>
<gene>
    <name evidence="1" type="ORF">Ctob_012400</name>
</gene>
<reference evidence="2" key="1">
    <citation type="journal article" date="2015" name="PLoS Genet.">
        <title>Genome Sequence and Transcriptome Analyses of Chrysochromulina tobin: Metabolic Tools for Enhanced Algal Fitness in the Prominent Order Prymnesiales (Haptophyceae).</title>
        <authorList>
            <person name="Hovde B.T."/>
            <person name="Deodato C.R."/>
            <person name="Hunsperger H.M."/>
            <person name="Ryken S.A."/>
            <person name="Yost W."/>
            <person name="Jha R.K."/>
            <person name="Patterson J."/>
            <person name="Monnat R.J. Jr."/>
            <person name="Barlow S.B."/>
            <person name="Starkenburg S.R."/>
            <person name="Cattolico R.A."/>
        </authorList>
    </citation>
    <scope>NUCLEOTIDE SEQUENCE</scope>
    <source>
        <strain evidence="2">CCMP291</strain>
    </source>
</reference>
<name>A0A0M0JIQ3_9EUKA</name>
<evidence type="ECO:0000313" key="2">
    <source>
        <dbReference type="Proteomes" id="UP000037460"/>
    </source>
</evidence>